<reference evidence="1 2" key="1">
    <citation type="submission" date="2016-05" db="EMBL/GenBank/DDBJ databases">
        <title>Complete Genome and Methylome Analysis of Psychrotrophic Bacterial Isolates from Antarctic Lake Untersee.</title>
        <authorList>
            <person name="Fomenkov A."/>
            <person name="Akimov V.N."/>
            <person name="Vasilyeva L.V."/>
            <person name="Andersen D."/>
            <person name="Vincze T."/>
            <person name="Roberts R.J."/>
        </authorList>
    </citation>
    <scope>NUCLEOTIDE SEQUENCE [LARGE SCALE GENOMIC DNA]</scope>
    <source>
        <strain evidence="1 2">U14-5</strain>
        <plasmid evidence="1 2">unnamed2</plasmid>
    </source>
</reference>
<geneLocation type="plasmid" evidence="1 2">
    <name>unnamed2</name>
</geneLocation>
<evidence type="ECO:0000313" key="1">
    <source>
        <dbReference type="EMBL" id="APT48394.1"/>
    </source>
</evidence>
<organism evidence="1 2">
    <name type="scientific">Bacillus safensis</name>
    <dbReference type="NCBI Taxonomy" id="561879"/>
    <lineage>
        <taxon>Bacteria</taxon>
        <taxon>Bacillati</taxon>
        <taxon>Bacillota</taxon>
        <taxon>Bacilli</taxon>
        <taxon>Bacillales</taxon>
        <taxon>Bacillaceae</taxon>
        <taxon>Bacillus</taxon>
    </lineage>
</organism>
<name>A0A1L6ZPE0_BACIA</name>
<gene>
    <name evidence="1" type="ORF">BSA145_21240</name>
</gene>
<dbReference type="EMBL" id="CP015609">
    <property type="protein sequence ID" value="APT48394.1"/>
    <property type="molecule type" value="Genomic_DNA"/>
</dbReference>
<accession>A0A1L6ZPE0</accession>
<dbReference type="Proteomes" id="UP000185426">
    <property type="component" value="Plasmid unnamed2"/>
</dbReference>
<proteinExistence type="predicted"/>
<evidence type="ECO:0000313" key="2">
    <source>
        <dbReference type="Proteomes" id="UP000185426"/>
    </source>
</evidence>
<sequence length="80" mass="8937">MKTYEVTFPLFAVERVSGFLGVSEHLRPPRGIFADVPDEINDALLYERVEPAERVSYWAYDIVACIPMAIARPLPVAGEA</sequence>
<protein>
    <submittedName>
        <fullName evidence="1">Uncharacterized protein</fullName>
    </submittedName>
</protein>
<dbReference type="AlphaFoldDB" id="A0A1L6ZPE0"/>
<keyword evidence="1" id="KW-0614">Plasmid</keyword>